<dbReference type="Gene3D" id="3.40.50.720">
    <property type="entry name" value="NAD(P)-binding Rossmann-like Domain"/>
    <property type="match status" value="1"/>
</dbReference>
<feature type="domain" description="THIF-type NAD/FAD binding fold" evidence="1">
    <location>
        <begin position="72"/>
        <end position="336"/>
    </location>
</feature>
<dbReference type="GO" id="GO:0061504">
    <property type="term" value="P:cyclic threonylcarbamoyladenosine biosynthetic process"/>
    <property type="evidence" value="ECO:0007669"/>
    <property type="project" value="TreeGrafter"/>
</dbReference>
<proteinExistence type="predicted"/>
<dbReference type="PANTHER" id="PTHR43267">
    <property type="entry name" value="TRNA THREONYLCARBAMOYLADENOSINE DEHYDRATASE"/>
    <property type="match status" value="1"/>
</dbReference>
<sequence length="459" mass="49597">MDTRTVLAFSAGTCVGAGACWWAVRHGLPSKRTTEYGSGCRPPLPPLPHPGEGPFDFSKFEEDEVVAEHLTRNVQFFGLPSQKRIAESFVVVVGLGGVGSHAAHLLLRSGVGRLRLVDFDQVSLSSLNRHCNATRADVGMPKAECLAAYFRQVMPEAQIEAVRAMYTEETEEHILAGNPDFVLDAIDNIDTKVALLVACRARGIPVLASAGAGAKADPTRLRIVDVAESVADPLARAVRHRLRREHGIADGVPVLLSTEKPRVGLIFGGEEGASPLDYQVVPNFRIRTIPVLGTMPALFGMAAASWILCQLAGKPFVPEPVFTIEIKQYQTQLHRLEDREHARFGTSAGVQVDLQEVEALVREYWRGRSARQAVGSNDKGLGRSIGHLALTRWDAGRPASPGNLVLLTQEEADAHDALAQGSQGSVHDALALQALRAREPAFCARVEAVLGRVRAQFGC</sequence>
<dbReference type="PANTHER" id="PTHR43267:SF2">
    <property type="entry name" value="TRNA THREONYLCARBAMOYLADENOSINE DEHYDRATASE 1-RELATED"/>
    <property type="match status" value="1"/>
</dbReference>
<accession>A0A1D2A1J0</accession>
<dbReference type="SUPFAM" id="SSF69572">
    <property type="entry name" value="Activating enzymes of the ubiquitin-like proteins"/>
    <property type="match status" value="1"/>
</dbReference>
<dbReference type="AlphaFoldDB" id="A0A1D2A1J0"/>
<gene>
    <name evidence="2" type="ORF">g.9738</name>
</gene>
<dbReference type="InterPro" id="IPR035985">
    <property type="entry name" value="Ubiquitin-activating_enz"/>
</dbReference>
<dbReference type="InterPro" id="IPR000594">
    <property type="entry name" value="ThiF_NAD_FAD-bd"/>
</dbReference>
<dbReference type="GO" id="GO:0061503">
    <property type="term" value="F:tRNA threonylcarbamoyladenosine dehydratase"/>
    <property type="evidence" value="ECO:0007669"/>
    <property type="project" value="TreeGrafter"/>
</dbReference>
<protein>
    <recommendedName>
        <fullName evidence="1">THIF-type NAD/FAD binding fold domain-containing protein</fullName>
    </recommendedName>
</protein>
<dbReference type="CDD" id="cd00755">
    <property type="entry name" value="YgdL_like"/>
    <property type="match status" value="1"/>
</dbReference>
<dbReference type="GO" id="GO:0009536">
    <property type="term" value="C:plastid"/>
    <property type="evidence" value="ECO:0007669"/>
    <property type="project" value="TreeGrafter"/>
</dbReference>
<organism evidence="2">
    <name type="scientific">Auxenochlorella protothecoides</name>
    <name type="common">Green microalga</name>
    <name type="synonym">Chlorella protothecoides</name>
    <dbReference type="NCBI Taxonomy" id="3075"/>
    <lineage>
        <taxon>Eukaryota</taxon>
        <taxon>Viridiplantae</taxon>
        <taxon>Chlorophyta</taxon>
        <taxon>core chlorophytes</taxon>
        <taxon>Trebouxiophyceae</taxon>
        <taxon>Chlorellales</taxon>
        <taxon>Chlorellaceae</taxon>
        <taxon>Auxenochlorella</taxon>
    </lineage>
</organism>
<evidence type="ECO:0000259" key="1">
    <source>
        <dbReference type="Pfam" id="PF00899"/>
    </source>
</evidence>
<evidence type="ECO:0000313" key="2">
    <source>
        <dbReference type="EMBL" id="JAT73059.1"/>
    </source>
</evidence>
<name>A0A1D2A1J0_AUXPR</name>
<dbReference type="InterPro" id="IPR045886">
    <property type="entry name" value="ThiF/MoeB/HesA"/>
</dbReference>
<dbReference type="GO" id="GO:0008641">
    <property type="term" value="F:ubiquitin-like modifier activating enzyme activity"/>
    <property type="evidence" value="ECO:0007669"/>
    <property type="project" value="InterPro"/>
</dbReference>
<dbReference type="Pfam" id="PF00899">
    <property type="entry name" value="ThiF"/>
    <property type="match status" value="1"/>
</dbReference>
<dbReference type="PROSITE" id="PS51257">
    <property type="entry name" value="PROKAR_LIPOPROTEIN"/>
    <property type="match status" value="1"/>
</dbReference>
<reference evidence="2" key="1">
    <citation type="submission" date="2015-08" db="EMBL/GenBank/DDBJ databases">
        <authorList>
            <person name="Babu N.S."/>
            <person name="Beckwith C.J."/>
            <person name="Beseler K.G."/>
            <person name="Brison A."/>
            <person name="Carone J.V."/>
            <person name="Caskin T.P."/>
            <person name="Diamond M."/>
            <person name="Durham M.E."/>
            <person name="Foxe J.M."/>
            <person name="Go M."/>
            <person name="Henderson B.A."/>
            <person name="Jones I.B."/>
            <person name="McGettigan J.A."/>
            <person name="Micheletti S.J."/>
            <person name="Nasrallah M.E."/>
            <person name="Ortiz D."/>
            <person name="Piller C.R."/>
            <person name="Privatt S.R."/>
            <person name="Schneider S.L."/>
            <person name="Sharp S."/>
            <person name="Smith T.C."/>
            <person name="Stanton J.D."/>
            <person name="Ullery H.E."/>
            <person name="Wilson R.J."/>
            <person name="Serrano M.G."/>
            <person name="Buck G."/>
            <person name="Lee V."/>
            <person name="Wang Y."/>
            <person name="Carvalho R."/>
            <person name="Voegtly L."/>
            <person name="Shi R."/>
            <person name="Duckworth R."/>
            <person name="Johnson A."/>
            <person name="Loviza R."/>
            <person name="Walstead R."/>
            <person name="Shah Z."/>
            <person name="Kiflezghi M."/>
            <person name="Wade K."/>
            <person name="Ball S.L."/>
            <person name="Bradley K.W."/>
            <person name="Asai D.J."/>
            <person name="Bowman C.A."/>
            <person name="Russell D.A."/>
            <person name="Pope W.H."/>
            <person name="Jacobs-Sera D."/>
            <person name="Hendrix R.W."/>
            <person name="Hatfull G.F."/>
        </authorList>
    </citation>
    <scope>NUCLEOTIDE SEQUENCE</scope>
</reference>
<dbReference type="EMBL" id="GDKF01005563">
    <property type="protein sequence ID" value="JAT73059.1"/>
    <property type="molecule type" value="Transcribed_RNA"/>
</dbReference>